<accession>A0A1H2MIL0</accession>
<organism evidence="4 5">
    <name type="scientific">Pseudomonas vancouverensis</name>
    <dbReference type="NCBI Taxonomy" id="95300"/>
    <lineage>
        <taxon>Bacteria</taxon>
        <taxon>Pseudomonadati</taxon>
        <taxon>Pseudomonadota</taxon>
        <taxon>Gammaproteobacteria</taxon>
        <taxon>Pseudomonadales</taxon>
        <taxon>Pseudomonadaceae</taxon>
        <taxon>Pseudomonas</taxon>
    </lineage>
</organism>
<dbReference type="GO" id="GO:0016020">
    <property type="term" value="C:membrane"/>
    <property type="evidence" value="ECO:0007669"/>
    <property type="project" value="TreeGrafter"/>
</dbReference>
<keyword evidence="1" id="KW-0812">Transmembrane</keyword>
<evidence type="ECO:0000313" key="5">
    <source>
        <dbReference type="Proteomes" id="UP000295254"/>
    </source>
</evidence>
<dbReference type="PANTHER" id="PTHR23028:SF53">
    <property type="entry name" value="ACYL_TRANSF_3 DOMAIN-CONTAINING PROTEIN"/>
    <property type="match status" value="1"/>
</dbReference>
<sequence length="678" mass="74681">MAVNEAQIAFRTSKKLSDLKRHIEYRPDIDGLRAIAVLAVLIFHAFPTVLQGGFVGVDVFFVISGYLISKVIFSTLKKDSFSIADFYSRRIRRIFPALVTVLASCLIFGWNTMLADDLALLAKHVLGGAGFASNLVLWGEAGYFDKASELKPLLHLWSLGIEEQFYVVWPLLIWAAWRLRISLLLIVAGIGLASFAVNINWIHEYPTATFYSPLSRAWELIIGAGLACLTLNSRSSSISYNRYYTAVTEFFRAEKARSAISIIGLLFLVFAMLRIKDTLPFPGKWALLPTVGTFLLIAAGPVAWVNRVLLSSRPMIAIGLISFPLYLWHWPLLTFARSANPEGLPWTARVGILFASAVLATLTYLYIEKPFRSGSRTQLKVSVLCASMCAAVVVSVGILKSGGFASRYPEIIQRATEYDLDGYRAALRNRVCFMDIGQDASQYAPECIDKGDAPLWVLWGDSGAAAIYSGLRGLAERSGQFRLAQFTSSACPPMIGFEGGNPACRSNNQWTIEKISQQVPDTVILAGMWGEYQKDLLASTIKQIQSAGVRKIIILGPAPAWKDTPSRISFNLWSSDPLHRVPSERLDYAKYGMGHDFKVGQGLDSRTETAEKELRLVAKETGALYISVADKMCNDEGCLTRESASSGAAFYLDIVHFTPHGANFAMRAIASELGITTP</sequence>
<dbReference type="Pfam" id="PF19040">
    <property type="entry name" value="SGNH"/>
    <property type="match status" value="1"/>
</dbReference>
<proteinExistence type="predicted"/>
<feature type="transmembrane region" description="Helical" evidence="1">
    <location>
        <begin position="30"/>
        <end position="47"/>
    </location>
</feature>
<dbReference type="InterPro" id="IPR050879">
    <property type="entry name" value="Acyltransferase_3"/>
</dbReference>
<evidence type="ECO:0000313" key="4">
    <source>
        <dbReference type="EMBL" id="TDB62903.1"/>
    </source>
</evidence>
<feature type="transmembrane region" description="Helical" evidence="1">
    <location>
        <begin position="154"/>
        <end position="176"/>
    </location>
</feature>
<gene>
    <name evidence="4" type="ORF">EIY72_13505</name>
</gene>
<feature type="domain" description="SGNH" evidence="3">
    <location>
        <begin position="443"/>
        <end position="669"/>
    </location>
</feature>
<comment type="caution">
    <text evidence="4">The sequence shown here is derived from an EMBL/GenBank/DDBJ whole genome shotgun (WGS) entry which is preliminary data.</text>
</comment>
<dbReference type="AlphaFoldDB" id="A0A1H2MIL0"/>
<feature type="transmembrane region" description="Helical" evidence="1">
    <location>
        <begin position="316"/>
        <end position="336"/>
    </location>
</feature>
<feature type="transmembrane region" description="Helical" evidence="1">
    <location>
        <begin position="285"/>
        <end position="304"/>
    </location>
</feature>
<dbReference type="GO" id="GO:0016747">
    <property type="term" value="F:acyltransferase activity, transferring groups other than amino-acyl groups"/>
    <property type="evidence" value="ECO:0007669"/>
    <property type="project" value="InterPro"/>
</dbReference>
<feature type="transmembrane region" description="Helical" evidence="1">
    <location>
        <begin position="215"/>
        <end position="235"/>
    </location>
</feature>
<dbReference type="STRING" id="95300.SAMN05216558_0736"/>
<feature type="transmembrane region" description="Helical" evidence="1">
    <location>
        <begin position="183"/>
        <end position="203"/>
    </location>
</feature>
<dbReference type="InterPro" id="IPR002656">
    <property type="entry name" value="Acyl_transf_3_dom"/>
</dbReference>
<protein>
    <submittedName>
        <fullName evidence="4">Acyltransferase</fullName>
    </submittedName>
</protein>
<feature type="transmembrane region" description="Helical" evidence="1">
    <location>
        <begin position="94"/>
        <end position="113"/>
    </location>
</feature>
<feature type="transmembrane region" description="Helical" evidence="1">
    <location>
        <begin position="348"/>
        <end position="367"/>
    </location>
</feature>
<dbReference type="OrthoDB" id="9767863at2"/>
<feature type="transmembrane region" description="Helical" evidence="1">
    <location>
        <begin position="256"/>
        <end position="273"/>
    </location>
</feature>
<name>A0A1H2MIL0_PSEVA</name>
<keyword evidence="5" id="KW-1185">Reference proteome</keyword>
<keyword evidence="4" id="KW-0808">Transferase</keyword>
<reference evidence="5" key="1">
    <citation type="journal article" date="2019" name="bioRxiv">
        <title>Bacterially produced spermidine induces plant systemic susceptibility to pathogens.</title>
        <authorList>
            <person name="Melnyk R.A."/>
            <person name="Beskrovnaya P.A."/>
            <person name="Liu Z."/>
            <person name="Song Y."/>
            <person name="Haney C.H."/>
        </authorList>
    </citation>
    <scope>NUCLEOTIDE SEQUENCE [LARGE SCALE GENOMIC DNA]</scope>
    <source>
        <strain evidence="5">Dha-51</strain>
    </source>
</reference>
<dbReference type="InterPro" id="IPR043968">
    <property type="entry name" value="SGNH"/>
</dbReference>
<evidence type="ECO:0000259" key="3">
    <source>
        <dbReference type="Pfam" id="PF19040"/>
    </source>
</evidence>
<keyword evidence="4" id="KW-0012">Acyltransferase</keyword>
<evidence type="ECO:0000259" key="2">
    <source>
        <dbReference type="Pfam" id="PF01757"/>
    </source>
</evidence>
<evidence type="ECO:0000256" key="1">
    <source>
        <dbReference type="SAM" id="Phobius"/>
    </source>
</evidence>
<dbReference type="Pfam" id="PF01757">
    <property type="entry name" value="Acyl_transf_3"/>
    <property type="match status" value="1"/>
</dbReference>
<keyword evidence="1" id="KW-1133">Transmembrane helix</keyword>
<feature type="transmembrane region" description="Helical" evidence="1">
    <location>
        <begin position="379"/>
        <end position="399"/>
    </location>
</feature>
<dbReference type="EMBL" id="RRZK01000017">
    <property type="protein sequence ID" value="TDB62903.1"/>
    <property type="molecule type" value="Genomic_DNA"/>
</dbReference>
<dbReference type="RefSeq" id="WP_093216387.1">
    <property type="nucleotide sequence ID" value="NZ_LT629803.1"/>
</dbReference>
<keyword evidence="1" id="KW-0472">Membrane</keyword>
<feature type="domain" description="Acyltransferase 3" evidence="2">
    <location>
        <begin position="28"/>
        <end position="364"/>
    </location>
</feature>
<feature type="transmembrane region" description="Helical" evidence="1">
    <location>
        <begin position="53"/>
        <end position="73"/>
    </location>
</feature>
<dbReference type="GO" id="GO:0009103">
    <property type="term" value="P:lipopolysaccharide biosynthetic process"/>
    <property type="evidence" value="ECO:0007669"/>
    <property type="project" value="TreeGrafter"/>
</dbReference>
<dbReference type="PANTHER" id="PTHR23028">
    <property type="entry name" value="ACETYLTRANSFERASE"/>
    <property type="match status" value="1"/>
</dbReference>
<dbReference type="Proteomes" id="UP000295254">
    <property type="component" value="Unassembled WGS sequence"/>
</dbReference>